<dbReference type="InParanoid" id="A0A369J2T1"/>
<dbReference type="Proteomes" id="UP000076154">
    <property type="component" value="Unassembled WGS sequence"/>
</dbReference>
<reference evidence="1" key="1">
    <citation type="submission" date="2018-04" db="EMBL/GenBank/DDBJ databases">
        <title>Whole genome sequencing of Hypsizygus marmoreus.</title>
        <authorList>
            <person name="Choi I.-G."/>
            <person name="Min B."/>
            <person name="Kim J.-G."/>
            <person name="Kim S."/>
            <person name="Oh Y.-L."/>
            <person name="Kong W.-S."/>
            <person name="Park H."/>
            <person name="Jeong J."/>
            <person name="Song E.-S."/>
        </authorList>
    </citation>
    <scope>NUCLEOTIDE SEQUENCE [LARGE SCALE GENOMIC DNA]</scope>
    <source>
        <strain evidence="1">51987-8</strain>
    </source>
</reference>
<evidence type="ECO:0000313" key="2">
    <source>
        <dbReference type="Proteomes" id="UP000076154"/>
    </source>
</evidence>
<comment type="caution">
    <text evidence="1">The sequence shown here is derived from an EMBL/GenBank/DDBJ whole genome shotgun (WGS) entry which is preliminary data.</text>
</comment>
<dbReference type="EMBL" id="LUEZ02000126">
    <property type="protein sequence ID" value="RDB16339.1"/>
    <property type="molecule type" value="Genomic_DNA"/>
</dbReference>
<name>A0A369J2T1_HYPMA</name>
<evidence type="ECO:0000313" key="1">
    <source>
        <dbReference type="EMBL" id="RDB16339.1"/>
    </source>
</evidence>
<sequence length="172" mass="19339">MNFGESRAVEDSLIPHDYAVHYSSLPTPPVRHPRVNDSYDSACLILDVLDYVATVFVTSCWLYNARTPTGSPSIPSLLYRVIIPLTTLPTTLAENLKRPTQITLPSDFLTRSIVTLHDLNATYICDFIQSPTTSHGCATRLYRIPYRSHHLQTEYSALVYGLMDLPPSLTRL</sequence>
<gene>
    <name evidence="1" type="ORF">Hypma_003078</name>
</gene>
<keyword evidence="2" id="KW-1185">Reference proteome</keyword>
<proteinExistence type="predicted"/>
<protein>
    <submittedName>
        <fullName evidence="1">Uncharacterized protein</fullName>
    </submittedName>
</protein>
<dbReference type="AlphaFoldDB" id="A0A369J2T1"/>
<organism evidence="1 2">
    <name type="scientific">Hypsizygus marmoreus</name>
    <name type="common">White beech mushroom</name>
    <name type="synonym">Agaricus marmoreus</name>
    <dbReference type="NCBI Taxonomy" id="39966"/>
    <lineage>
        <taxon>Eukaryota</taxon>
        <taxon>Fungi</taxon>
        <taxon>Dikarya</taxon>
        <taxon>Basidiomycota</taxon>
        <taxon>Agaricomycotina</taxon>
        <taxon>Agaricomycetes</taxon>
        <taxon>Agaricomycetidae</taxon>
        <taxon>Agaricales</taxon>
        <taxon>Tricholomatineae</taxon>
        <taxon>Lyophyllaceae</taxon>
        <taxon>Hypsizygus</taxon>
    </lineage>
</organism>
<accession>A0A369J2T1</accession>